<sequence>MLRSESSDGCCCCQLLCSLLKIVITAGLALFFWWLIFRPRLPRASIHQIQLSDFNLTADNSTLRFNLTVAVALRNPNKRVSLYYDALDAALFYGGKQIQSAPLPVFYQPHKNTAELEGKFSGSAAGVAEAFRAERAEGTFNFEVRVESSLRMKLWFVKIGHFHPKFDCKLDESAGVEMPSLFDLIDVNWRFFYVCVSCRTSEVKKGIDATGTMKLMVSLAASSSFTASANSESRAAEVSPLPSSAAAAAASLGPQPILL</sequence>
<feature type="domain" description="Late embryogenesis abundant protein LEA-2 subgroup" evidence="6">
    <location>
        <begin position="71"/>
        <end position="168"/>
    </location>
</feature>
<evidence type="ECO:0000313" key="7">
    <source>
        <dbReference type="EMBL" id="KAG6502950.1"/>
    </source>
</evidence>
<keyword evidence="3 5" id="KW-1133">Transmembrane helix</keyword>
<name>A0A8J5G8K3_ZINOF</name>
<comment type="caution">
    <text evidence="7">The sequence shown here is derived from an EMBL/GenBank/DDBJ whole genome shotgun (WGS) entry which is preliminary data.</text>
</comment>
<dbReference type="Pfam" id="PF03168">
    <property type="entry name" value="LEA_2"/>
    <property type="match status" value="1"/>
</dbReference>
<keyword evidence="4 5" id="KW-0472">Membrane</keyword>
<dbReference type="PANTHER" id="PTHR31415:SF16">
    <property type="entry name" value="HARPIN-INDUCED PROTEIN 1 CONTAINING PROTEIN"/>
    <property type="match status" value="1"/>
</dbReference>
<evidence type="ECO:0000256" key="4">
    <source>
        <dbReference type="ARBA" id="ARBA00023136"/>
    </source>
</evidence>
<reference evidence="7 8" key="1">
    <citation type="submission" date="2020-08" db="EMBL/GenBank/DDBJ databases">
        <title>Plant Genome Project.</title>
        <authorList>
            <person name="Zhang R.-G."/>
        </authorList>
    </citation>
    <scope>NUCLEOTIDE SEQUENCE [LARGE SCALE GENOMIC DNA]</scope>
    <source>
        <tissue evidence="7">Rhizome</tissue>
    </source>
</reference>
<evidence type="ECO:0000256" key="1">
    <source>
        <dbReference type="ARBA" id="ARBA00004167"/>
    </source>
</evidence>
<evidence type="ECO:0000256" key="3">
    <source>
        <dbReference type="ARBA" id="ARBA00022989"/>
    </source>
</evidence>
<keyword evidence="8" id="KW-1185">Reference proteome</keyword>
<dbReference type="Proteomes" id="UP000734854">
    <property type="component" value="Unassembled WGS sequence"/>
</dbReference>
<dbReference type="InterPro" id="IPR004864">
    <property type="entry name" value="LEA_2"/>
</dbReference>
<gene>
    <name evidence="7" type="ORF">ZIOFF_035239</name>
</gene>
<evidence type="ECO:0000256" key="5">
    <source>
        <dbReference type="SAM" id="Phobius"/>
    </source>
</evidence>
<dbReference type="AlphaFoldDB" id="A0A8J5G8K3"/>
<dbReference type="GO" id="GO:0098542">
    <property type="term" value="P:defense response to other organism"/>
    <property type="evidence" value="ECO:0007669"/>
    <property type="project" value="InterPro"/>
</dbReference>
<dbReference type="PANTHER" id="PTHR31415">
    <property type="entry name" value="OS05G0367900 PROTEIN"/>
    <property type="match status" value="1"/>
</dbReference>
<comment type="subcellular location">
    <subcellularLocation>
        <location evidence="1">Membrane</location>
        <topology evidence="1">Single-pass membrane protein</topology>
    </subcellularLocation>
</comment>
<evidence type="ECO:0000259" key="6">
    <source>
        <dbReference type="Pfam" id="PF03168"/>
    </source>
</evidence>
<feature type="transmembrane region" description="Helical" evidence="5">
    <location>
        <begin position="12"/>
        <end position="36"/>
    </location>
</feature>
<dbReference type="GO" id="GO:0009506">
    <property type="term" value="C:plasmodesma"/>
    <property type="evidence" value="ECO:0007669"/>
    <property type="project" value="TreeGrafter"/>
</dbReference>
<protein>
    <recommendedName>
        <fullName evidence="6">Late embryogenesis abundant protein LEA-2 subgroup domain-containing protein</fullName>
    </recommendedName>
</protein>
<keyword evidence="2 5" id="KW-0812">Transmembrane</keyword>
<dbReference type="EMBL" id="JACMSC010000010">
    <property type="protein sequence ID" value="KAG6502950.1"/>
    <property type="molecule type" value="Genomic_DNA"/>
</dbReference>
<dbReference type="GO" id="GO:0005886">
    <property type="term" value="C:plasma membrane"/>
    <property type="evidence" value="ECO:0007669"/>
    <property type="project" value="TreeGrafter"/>
</dbReference>
<accession>A0A8J5G8K3</accession>
<dbReference type="InterPro" id="IPR044839">
    <property type="entry name" value="NDR1-like"/>
</dbReference>
<organism evidence="7 8">
    <name type="scientific">Zingiber officinale</name>
    <name type="common">Ginger</name>
    <name type="synonym">Amomum zingiber</name>
    <dbReference type="NCBI Taxonomy" id="94328"/>
    <lineage>
        <taxon>Eukaryota</taxon>
        <taxon>Viridiplantae</taxon>
        <taxon>Streptophyta</taxon>
        <taxon>Embryophyta</taxon>
        <taxon>Tracheophyta</taxon>
        <taxon>Spermatophyta</taxon>
        <taxon>Magnoliopsida</taxon>
        <taxon>Liliopsida</taxon>
        <taxon>Zingiberales</taxon>
        <taxon>Zingiberaceae</taxon>
        <taxon>Zingiber</taxon>
    </lineage>
</organism>
<proteinExistence type="predicted"/>
<evidence type="ECO:0000313" key="8">
    <source>
        <dbReference type="Proteomes" id="UP000734854"/>
    </source>
</evidence>
<evidence type="ECO:0000256" key="2">
    <source>
        <dbReference type="ARBA" id="ARBA00022692"/>
    </source>
</evidence>